<comment type="catalytic activity">
    <reaction evidence="7">
        <text>a lipid X + a UDP-2-N,3-O-bis[(3R)-3-hydroxyacyl]-alpha-D-glucosamine = a lipid A disaccharide + UDP + H(+)</text>
        <dbReference type="Rhea" id="RHEA:67828"/>
        <dbReference type="ChEBI" id="CHEBI:15378"/>
        <dbReference type="ChEBI" id="CHEBI:58223"/>
        <dbReference type="ChEBI" id="CHEBI:137748"/>
        <dbReference type="ChEBI" id="CHEBI:176338"/>
        <dbReference type="ChEBI" id="CHEBI:176343"/>
        <dbReference type="EC" id="2.4.1.182"/>
    </reaction>
</comment>
<dbReference type="Pfam" id="PF02684">
    <property type="entry name" value="LpxB"/>
    <property type="match status" value="1"/>
</dbReference>
<dbReference type="EMBL" id="UOFK01000311">
    <property type="protein sequence ID" value="VAW82362.1"/>
    <property type="molecule type" value="Genomic_DNA"/>
</dbReference>
<evidence type="ECO:0000256" key="4">
    <source>
        <dbReference type="ARBA" id="ARBA00022676"/>
    </source>
</evidence>
<accession>A0A3B0Z497</accession>
<evidence type="ECO:0000256" key="3">
    <source>
        <dbReference type="ARBA" id="ARBA00022556"/>
    </source>
</evidence>
<sequence length="329" mass="36811">MVLRIGLVAGEASGDLLGAALIEQLRERVPDCEFVGVAGPRMRAAGCRTLANAEQLAVMGLFEVLGHLPGLWRLRRRLVRYFKAQPLDVFIGIDAPDFNLSLEKQLKRAGIATLHWVSPSVWAWRRYRLRRIRRSVDKMLTLLPFESELYREHGVSAEYVGHPLADAIIYNPPVHTAREQLGLGAHTRCVALLPGSRRGEVERLLPVFLHSAAHCRQHLPEVRWLVPVAMPSLRPLCESILQQKAFRDLPVELVNDSAQTVMAAAEAVLLASGTATLECLLVGRPMVVAYRMNVLSYALVRHMLQVPYVSLPNNLLGRHQVPEYLQEQA</sequence>
<keyword evidence="3" id="KW-0441">Lipid A biosynthesis</keyword>
<keyword evidence="2" id="KW-0444">Lipid biosynthesis</keyword>
<dbReference type="EC" id="2.4.1.182" evidence="1"/>
<gene>
    <name evidence="8" type="ORF">MNBD_GAMMA13-389</name>
</gene>
<organism evidence="8">
    <name type="scientific">hydrothermal vent metagenome</name>
    <dbReference type="NCBI Taxonomy" id="652676"/>
    <lineage>
        <taxon>unclassified sequences</taxon>
        <taxon>metagenomes</taxon>
        <taxon>ecological metagenomes</taxon>
    </lineage>
</organism>
<dbReference type="InterPro" id="IPR003835">
    <property type="entry name" value="Glyco_trans_19"/>
</dbReference>
<dbReference type="GO" id="GO:0016020">
    <property type="term" value="C:membrane"/>
    <property type="evidence" value="ECO:0007669"/>
    <property type="project" value="GOC"/>
</dbReference>
<keyword evidence="5 8" id="KW-0808">Transferase</keyword>
<evidence type="ECO:0000256" key="6">
    <source>
        <dbReference type="ARBA" id="ARBA00023098"/>
    </source>
</evidence>
<evidence type="ECO:0000256" key="2">
    <source>
        <dbReference type="ARBA" id="ARBA00022516"/>
    </source>
</evidence>
<dbReference type="NCBIfam" id="TIGR00215">
    <property type="entry name" value="lpxB"/>
    <property type="match status" value="1"/>
</dbReference>
<keyword evidence="6" id="KW-0443">Lipid metabolism</keyword>
<dbReference type="GO" id="GO:0005543">
    <property type="term" value="F:phospholipid binding"/>
    <property type="evidence" value="ECO:0007669"/>
    <property type="project" value="TreeGrafter"/>
</dbReference>
<dbReference type="PANTHER" id="PTHR30372:SF4">
    <property type="entry name" value="LIPID-A-DISACCHARIDE SYNTHASE, MITOCHONDRIAL-RELATED"/>
    <property type="match status" value="1"/>
</dbReference>
<dbReference type="PANTHER" id="PTHR30372">
    <property type="entry name" value="LIPID-A-DISACCHARIDE SYNTHASE"/>
    <property type="match status" value="1"/>
</dbReference>
<dbReference type="GO" id="GO:0008915">
    <property type="term" value="F:lipid-A-disaccharide synthase activity"/>
    <property type="evidence" value="ECO:0007669"/>
    <property type="project" value="UniProtKB-EC"/>
</dbReference>
<keyword evidence="4 8" id="KW-0328">Glycosyltransferase</keyword>
<dbReference type="SUPFAM" id="SSF53756">
    <property type="entry name" value="UDP-Glycosyltransferase/glycogen phosphorylase"/>
    <property type="match status" value="1"/>
</dbReference>
<feature type="non-terminal residue" evidence="8">
    <location>
        <position position="329"/>
    </location>
</feature>
<proteinExistence type="inferred from homology"/>
<dbReference type="HAMAP" id="MF_00392">
    <property type="entry name" value="LpxB"/>
    <property type="match status" value="1"/>
</dbReference>
<evidence type="ECO:0000256" key="1">
    <source>
        <dbReference type="ARBA" id="ARBA00012687"/>
    </source>
</evidence>
<evidence type="ECO:0000313" key="8">
    <source>
        <dbReference type="EMBL" id="VAW82362.1"/>
    </source>
</evidence>
<evidence type="ECO:0000256" key="5">
    <source>
        <dbReference type="ARBA" id="ARBA00022679"/>
    </source>
</evidence>
<evidence type="ECO:0000256" key="7">
    <source>
        <dbReference type="ARBA" id="ARBA00048975"/>
    </source>
</evidence>
<dbReference type="GO" id="GO:0009245">
    <property type="term" value="P:lipid A biosynthetic process"/>
    <property type="evidence" value="ECO:0007669"/>
    <property type="project" value="UniProtKB-KW"/>
</dbReference>
<name>A0A3B0Z497_9ZZZZ</name>
<protein>
    <recommendedName>
        <fullName evidence="1">lipid-A-disaccharide synthase</fullName>
        <ecNumber evidence="1">2.4.1.182</ecNumber>
    </recommendedName>
</protein>
<reference evidence="8" key="1">
    <citation type="submission" date="2018-06" db="EMBL/GenBank/DDBJ databases">
        <authorList>
            <person name="Zhirakovskaya E."/>
        </authorList>
    </citation>
    <scope>NUCLEOTIDE SEQUENCE</scope>
</reference>
<dbReference type="AlphaFoldDB" id="A0A3B0Z497"/>